<dbReference type="EMBL" id="AMEM01000044">
    <property type="protein sequence ID" value="EKX87431.1"/>
    <property type="molecule type" value="Genomic_DNA"/>
</dbReference>
<dbReference type="Proteomes" id="UP000010445">
    <property type="component" value="Unassembled WGS sequence"/>
</dbReference>
<evidence type="ECO:0000313" key="1">
    <source>
        <dbReference type="EMBL" id="EKX87431.1"/>
    </source>
</evidence>
<comment type="caution">
    <text evidence="1">The sequence shown here is derived from an EMBL/GenBank/DDBJ whole genome shotgun (WGS) entry which is preliminary data.</text>
</comment>
<proteinExistence type="predicted"/>
<sequence>MEPMDINGGRFYVRPLHDDNRIDDRPALSLIHNHPIPEDYVEKRRQEWASESTYSWAACEQTSVEMLALITLTPQGDGTARIEALPAGDPERQLPNDPVLEQKTVGDAVAEGRDTVQRWAESYLGLKVI</sequence>
<dbReference type="eggNOG" id="COG1670">
    <property type="taxonomic scope" value="Bacteria"/>
</dbReference>
<protein>
    <submittedName>
        <fullName evidence="1">Uncharacterized protein</fullName>
    </submittedName>
</protein>
<reference evidence="1 2" key="1">
    <citation type="submission" date="2012-05" db="EMBL/GenBank/DDBJ databases">
        <authorList>
            <person name="Weinstock G."/>
            <person name="Sodergren E."/>
            <person name="Lobos E.A."/>
            <person name="Fulton L."/>
            <person name="Fulton R."/>
            <person name="Courtney L."/>
            <person name="Fronick C."/>
            <person name="O'Laughlin M."/>
            <person name="Godfrey J."/>
            <person name="Wilson R.M."/>
            <person name="Miner T."/>
            <person name="Farmer C."/>
            <person name="Delehaunty K."/>
            <person name="Cordes M."/>
            <person name="Minx P."/>
            <person name="Tomlinson C."/>
            <person name="Chen J."/>
            <person name="Wollam A."/>
            <person name="Pepin K.H."/>
            <person name="Bhonagiri V."/>
            <person name="Zhang X."/>
            <person name="Suruliraj S."/>
            <person name="Warren W."/>
            <person name="Mitreva M."/>
            <person name="Mardis E.R."/>
            <person name="Wilson R.K."/>
        </authorList>
    </citation>
    <scope>NUCLEOTIDE SEQUENCE [LARGE SCALE GENOMIC DNA]</scope>
    <source>
        <strain evidence="1 2">F0235</strain>
    </source>
</reference>
<dbReference type="RefSeq" id="WP_006062560.1">
    <property type="nucleotide sequence ID" value="NZ_KB290826.1"/>
</dbReference>
<dbReference type="PATRIC" id="fig|1035195.3.peg.2470"/>
<name>L1M925_9CORY</name>
<evidence type="ECO:0000313" key="2">
    <source>
        <dbReference type="Proteomes" id="UP000010445"/>
    </source>
</evidence>
<keyword evidence="2" id="KW-1185">Reference proteome</keyword>
<dbReference type="STRING" id="1035195.HMPREF9997_02757"/>
<gene>
    <name evidence="1" type="ORF">HMPREF9997_02757</name>
</gene>
<accession>L1M925</accession>
<dbReference type="HOGENOM" id="CLU_013985_33_0_11"/>
<dbReference type="OrthoDB" id="2061990at2"/>
<dbReference type="AlphaFoldDB" id="L1M925"/>
<organism evidence="1 2">
    <name type="scientific">Corynebacterium durum F0235</name>
    <dbReference type="NCBI Taxonomy" id="1035195"/>
    <lineage>
        <taxon>Bacteria</taxon>
        <taxon>Bacillati</taxon>
        <taxon>Actinomycetota</taxon>
        <taxon>Actinomycetes</taxon>
        <taxon>Mycobacteriales</taxon>
        <taxon>Corynebacteriaceae</taxon>
        <taxon>Corynebacterium</taxon>
    </lineage>
</organism>